<organism evidence="2 3">
    <name type="scientific">Gymnopus androsaceus JB14</name>
    <dbReference type="NCBI Taxonomy" id="1447944"/>
    <lineage>
        <taxon>Eukaryota</taxon>
        <taxon>Fungi</taxon>
        <taxon>Dikarya</taxon>
        <taxon>Basidiomycota</taxon>
        <taxon>Agaricomycotina</taxon>
        <taxon>Agaricomycetes</taxon>
        <taxon>Agaricomycetidae</taxon>
        <taxon>Agaricales</taxon>
        <taxon>Marasmiineae</taxon>
        <taxon>Omphalotaceae</taxon>
        <taxon>Gymnopus</taxon>
    </lineage>
</organism>
<accession>A0A6A4I4C7</accession>
<sequence>METISHSSLNSYGHSTPSELSPDRTIPDSQATSKQRRATPVIPNPQLTERVVNAASDVGSETSPPQPRWTREVSQLRREVNELRQEIVPSYDMDPPSY</sequence>
<evidence type="ECO:0000313" key="3">
    <source>
        <dbReference type="Proteomes" id="UP000799118"/>
    </source>
</evidence>
<dbReference type="Proteomes" id="UP000799118">
    <property type="component" value="Unassembled WGS sequence"/>
</dbReference>
<feature type="region of interest" description="Disordered" evidence="1">
    <location>
        <begin position="1"/>
        <end position="46"/>
    </location>
</feature>
<reference evidence="2" key="1">
    <citation type="journal article" date="2019" name="Environ. Microbiol.">
        <title>Fungal ecological strategies reflected in gene transcription - a case study of two litter decomposers.</title>
        <authorList>
            <person name="Barbi F."/>
            <person name="Kohler A."/>
            <person name="Barry K."/>
            <person name="Baskaran P."/>
            <person name="Daum C."/>
            <person name="Fauchery L."/>
            <person name="Ihrmark K."/>
            <person name="Kuo A."/>
            <person name="LaButti K."/>
            <person name="Lipzen A."/>
            <person name="Morin E."/>
            <person name="Grigoriev I.V."/>
            <person name="Henrissat B."/>
            <person name="Lindahl B."/>
            <person name="Martin F."/>
        </authorList>
    </citation>
    <scope>NUCLEOTIDE SEQUENCE</scope>
    <source>
        <strain evidence="2">JB14</strain>
    </source>
</reference>
<evidence type="ECO:0000313" key="2">
    <source>
        <dbReference type="EMBL" id="KAE9406752.1"/>
    </source>
</evidence>
<gene>
    <name evidence="2" type="ORF">BT96DRAFT_915173</name>
</gene>
<dbReference type="AlphaFoldDB" id="A0A6A4I4C7"/>
<name>A0A6A4I4C7_9AGAR</name>
<keyword evidence="3" id="KW-1185">Reference proteome</keyword>
<evidence type="ECO:0000256" key="1">
    <source>
        <dbReference type="SAM" id="MobiDB-lite"/>
    </source>
</evidence>
<feature type="compositionally biased region" description="Polar residues" evidence="1">
    <location>
        <begin position="1"/>
        <end position="19"/>
    </location>
</feature>
<proteinExistence type="predicted"/>
<dbReference type="EMBL" id="ML769400">
    <property type="protein sequence ID" value="KAE9406752.1"/>
    <property type="molecule type" value="Genomic_DNA"/>
</dbReference>
<protein>
    <submittedName>
        <fullName evidence="2">Uncharacterized protein</fullName>
    </submittedName>
</protein>